<feature type="transmembrane region" description="Helical" evidence="7">
    <location>
        <begin position="199"/>
        <end position="219"/>
    </location>
</feature>
<dbReference type="RefSeq" id="WP_108620862.1">
    <property type="nucleotide sequence ID" value="NZ_CP028901.1"/>
</dbReference>
<evidence type="ECO:0000256" key="6">
    <source>
        <dbReference type="ARBA" id="ARBA00023136"/>
    </source>
</evidence>
<dbReference type="PANTHER" id="PTHR36838">
    <property type="entry name" value="AUXIN EFFLUX CARRIER FAMILY PROTEIN"/>
    <property type="match status" value="1"/>
</dbReference>
<sequence length="315" mass="33287">MFLAVIDAVVPVFGLILLGWLAARRQWLPDSATDALNRFVIFLALPALLFMAMARSDVSVLSEFGLGASFGLGTLGASLIYLWVSRRESLDTVVRSINSMSASYANAGFMGIPLILIVFGQQAMPAAVVVCIMTVAVLFGITIIAIEVFKAKGRDLVPALKRVSLSLAKNPILVAPVAGLLFSAYEIPIPTAAEGLIDLLAGAATPCALITIGLFLARSPVASSSRSVPQIVWIKLLVHPILVGLFALRVFDVDPVWAWTAILAAALPVGTGPFMLANLYQQDASASARAILISTIGSVLSLSLLVAWVNYANIV</sequence>
<evidence type="ECO:0000313" key="8">
    <source>
        <dbReference type="EMBL" id="AWB33433.1"/>
    </source>
</evidence>
<feature type="transmembrane region" description="Helical" evidence="7">
    <location>
        <begin position="35"/>
        <end position="54"/>
    </location>
</feature>
<evidence type="ECO:0000256" key="4">
    <source>
        <dbReference type="ARBA" id="ARBA00022692"/>
    </source>
</evidence>
<feature type="transmembrane region" description="Helical" evidence="7">
    <location>
        <begin position="231"/>
        <end position="251"/>
    </location>
</feature>
<organism evidence="8 9">
    <name type="scientific">Orrella marina</name>
    <dbReference type="NCBI Taxonomy" id="2163011"/>
    <lineage>
        <taxon>Bacteria</taxon>
        <taxon>Pseudomonadati</taxon>
        <taxon>Pseudomonadota</taxon>
        <taxon>Betaproteobacteria</taxon>
        <taxon>Burkholderiales</taxon>
        <taxon>Alcaligenaceae</taxon>
        <taxon>Orrella</taxon>
    </lineage>
</organism>
<dbReference type="PANTHER" id="PTHR36838:SF3">
    <property type="entry name" value="TRANSPORTER AUXIN EFFLUX CARRIER EC FAMILY"/>
    <property type="match status" value="1"/>
</dbReference>
<dbReference type="InterPro" id="IPR004776">
    <property type="entry name" value="Mem_transp_PIN-like"/>
</dbReference>
<gene>
    <name evidence="8" type="ORF">DBV39_06620</name>
</gene>
<dbReference type="KEGG" id="boz:DBV39_06620"/>
<feature type="transmembrane region" description="Helical" evidence="7">
    <location>
        <begin position="104"/>
        <end position="120"/>
    </location>
</feature>
<dbReference type="GO" id="GO:0055085">
    <property type="term" value="P:transmembrane transport"/>
    <property type="evidence" value="ECO:0007669"/>
    <property type="project" value="InterPro"/>
</dbReference>
<dbReference type="GO" id="GO:0016020">
    <property type="term" value="C:membrane"/>
    <property type="evidence" value="ECO:0007669"/>
    <property type="project" value="UniProtKB-SubCell"/>
</dbReference>
<name>A0A2R4XI38_9BURK</name>
<feature type="transmembrane region" description="Helical" evidence="7">
    <location>
        <begin position="6"/>
        <end position="23"/>
    </location>
</feature>
<dbReference type="AlphaFoldDB" id="A0A2R4XI38"/>
<dbReference type="Proteomes" id="UP000244571">
    <property type="component" value="Chromosome"/>
</dbReference>
<keyword evidence="9" id="KW-1185">Reference proteome</keyword>
<feature type="transmembrane region" description="Helical" evidence="7">
    <location>
        <begin position="291"/>
        <end position="311"/>
    </location>
</feature>
<reference evidence="8 9" key="1">
    <citation type="submission" date="2018-04" db="EMBL/GenBank/DDBJ databases">
        <title>Bordetella sp. HZ20 isolated from seawater.</title>
        <authorList>
            <person name="Sun C."/>
        </authorList>
    </citation>
    <scope>NUCLEOTIDE SEQUENCE [LARGE SCALE GENOMIC DNA]</scope>
    <source>
        <strain evidence="8 9">HZ20</strain>
    </source>
</reference>
<evidence type="ECO:0000313" key="9">
    <source>
        <dbReference type="Proteomes" id="UP000244571"/>
    </source>
</evidence>
<evidence type="ECO:0000256" key="2">
    <source>
        <dbReference type="ARBA" id="ARBA00022448"/>
    </source>
</evidence>
<keyword evidence="2" id="KW-0813">Transport</keyword>
<feature type="transmembrane region" description="Helical" evidence="7">
    <location>
        <begin position="257"/>
        <end position="279"/>
    </location>
</feature>
<evidence type="ECO:0000256" key="3">
    <source>
        <dbReference type="ARBA" id="ARBA00022475"/>
    </source>
</evidence>
<feature type="transmembrane region" description="Helical" evidence="7">
    <location>
        <begin position="170"/>
        <end position="187"/>
    </location>
</feature>
<feature type="transmembrane region" description="Helical" evidence="7">
    <location>
        <begin position="126"/>
        <end position="149"/>
    </location>
</feature>
<keyword evidence="4 7" id="KW-0812">Transmembrane</keyword>
<keyword evidence="5 7" id="KW-1133">Transmembrane helix</keyword>
<protein>
    <submittedName>
        <fullName evidence="8">Transporter</fullName>
    </submittedName>
</protein>
<evidence type="ECO:0000256" key="1">
    <source>
        <dbReference type="ARBA" id="ARBA00004141"/>
    </source>
</evidence>
<dbReference type="Pfam" id="PF03547">
    <property type="entry name" value="Mem_trans"/>
    <property type="match status" value="1"/>
</dbReference>
<proteinExistence type="predicted"/>
<dbReference type="OrthoDB" id="3435874at2"/>
<feature type="transmembrane region" description="Helical" evidence="7">
    <location>
        <begin position="66"/>
        <end position="84"/>
    </location>
</feature>
<accession>A0A2R4XI38</accession>
<evidence type="ECO:0000256" key="7">
    <source>
        <dbReference type="SAM" id="Phobius"/>
    </source>
</evidence>
<keyword evidence="6 7" id="KW-0472">Membrane</keyword>
<dbReference type="EMBL" id="CP028901">
    <property type="protein sequence ID" value="AWB33433.1"/>
    <property type="molecule type" value="Genomic_DNA"/>
</dbReference>
<evidence type="ECO:0000256" key="5">
    <source>
        <dbReference type="ARBA" id="ARBA00022989"/>
    </source>
</evidence>
<keyword evidence="3" id="KW-1003">Cell membrane</keyword>
<comment type="subcellular location">
    <subcellularLocation>
        <location evidence="1">Membrane</location>
        <topology evidence="1">Multi-pass membrane protein</topology>
    </subcellularLocation>
</comment>